<dbReference type="InterPro" id="IPR016171">
    <property type="entry name" value="Vanillyl_alc_oxidase_C-sub2"/>
</dbReference>
<dbReference type="InterPro" id="IPR016169">
    <property type="entry name" value="FAD-bd_PCMH_sub2"/>
</dbReference>
<dbReference type="GO" id="GO:0071949">
    <property type="term" value="F:FAD binding"/>
    <property type="evidence" value="ECO:0007669"/>
    <property type="project" value="InterPro"/>
</dbReference>
<dbReference type="InterPro" id="IPR006094">
    <property type="entry name" value="Oxid_FAD_bind_N"/>
</dbReference>
<dbReference type="InterPro" id="IPR051264">
    <property type="entry name" value="FAD-oxidored/transferase_4"/>
</dbReference>
<comment type="similarity">
    <text evidence="2">Belongs to the FAD-binding oxidoreductase/transferase type 4 family.</text>
</comment>
<dbReference type="Gene3D" id="3.30.43.10">
    <property type="entry name" value="Uridine Diphospho-n-acetylenolpyruvylglucosamine Reductase, domain 2"/>
    <property type="match status" value="1"/>
</dbReference>
<dbReference type="EMBL" id="RRYP01008716">
    <property type="protein sequence ID" value="TNV79588.1"/>
    <property type="molecule type" value="Genomic_DNA"/>
</dbReference>
<dbReference type="PANTHER" id="PTHR43716:SF1">
    <property type="entry name" value="D-2-HYDROXYGLUTARATE DEHYDROGENASE, MITOCHONDRIAL"/>
    <property type="match status" value="1"/>
</dbReference>
<proteinExistence type="inferred from homology"/>
<dbReference type="InterPro" id="IPR016167">
    <property type="entry name" value="FAD-bd_PCMH_sub1"/>
</dbReference>
<keyword evidence="8" id="KW-1185">Reference proteome</keyword>
<dbReference type="GO" id="GO:0016491">
    <property type="term" value="F:oxidoreductase activity"/>
    <property type="evidence" value="ECO:0007669"/>
    <property type="project" value="UniProtKB-KW"/>
</dbReference>
<feature type="domain" description="FAD-binding PCMH-type" evidence="6">
    <location>
        <begin position="66"/>
        <end position="245"/>
    </location>
</feature>
<evidence type="ECO:0000259" key="6">
    <source>
        <dbReference type="PROSITE" id="PS51387"/>
    </source>
</evidence>
<dbReference type="Gene3D" id="3.30.465.10">
    <property type="match status" value="1"/>
</dbReference>
<dbReference type="FunFam" id="3.30.465.10:FF:000001">
    <property type="entry name" value="D-2-hydroxyglutarate dehydrogenase, mitochondrial"/>
    <property type="match status" value="1"/>
</dbReference>
<dbReference type="Pfam" id="PF02913">
    <property type="entry name" value="FAD-oxidase_C"/>
    <property type="match status" value="1"/>
</dbReference>
<dbReference type="OrthoDB" id="5332616at2759"/>
<dbReference type="InterPro" id="IPR036318">
    <property type="entry name" value="FAD-bd_PCMH-like_sf"/>
</dbReference>
<dbReference type="GO" id="GO:0005739">
    <property type="term" value="C:mitochondrion"/>
    <property type="evidence" value="ECO:0007669"/>
    <property type="project" value="TreeGrafter"/>
</dbReference>
<organism evidence="7 8">
    <name type="scientific">Halteria grandinella</name>
    <dbReference type="NCBI Taxonomy" id="5974"/>
    <lineage>
        <taxon>Eukaryota</taxon>
        <taxon>Sar</taxon>
        <taxon>Alveolata</taxon>
        <taxon>Ciliophora</taxon>
        <taxon>Intramacronucleata</taxon>
        <taxon>Spirotrichea</taxon>
        <taxon>Stichotrichia</taxon>
        <taxon>Sporadotrichida</taxon>
        <taxon>Halteriidae</taxon>
        <taxon>Halteria</taxon>
    </lineage>
</organism>
<dbReference type="Gene3D" id="3.30.70.2740">
    <property type="match status" value="1"/>
</dbReference>
<keyword evidence="4" id="KW-0274">FAD</keyword>
<dbReference type="InterPro" id="IPR016164">
    <property type="entry name" value="FAD-linked_Oxase-like_C"/>
</dbReference>
<accession>A0A8J8NR66</accession>
<evidence type="ECO:0000256" key="1">
    <source>
        <dbReference type="ARBA" id="ARBA00001974"/>
    </source>
</evidence>
<gene>
    <name evidence="7" type="ORF">FGO68_gene505</name>
</gene>
<dbReference type="FunFam" id="1.10.45.10:FF:000001">
    <property type="entry name" value="D-lactate dehydrogenase mitochondrial"/>
    <property type="match status" value="1"/>
</dbReference>
<dbReference type="Gene3D" id="3.30.70.2190">
    <property type="match status" value="1"/>
</dbReference>
<keyword evidence="5" id="KW-0560">Oxidoreductase</keyword>
<dbReference type="PROSITE" id="PS51387">
    <property type="entry name" value="FAD_PCMH"/>
    <property type="match status" value="1"/>
</dbReference>
<evidence type="ECO:0000256" key="2">
    <source>
        <dbReference type="ARBA" id="ARBA00008000"/>
    </source>
</evidence>
<comment type="cofactor">
    <cofactor evidence="1">
        <name>FAD</name>
        <dbReference type="ChEBI" id="CHEBI:57692"/>
    </cofactor>
</comment>
<evidence type="ECO:0000256" key="5">
    <source>
        <dbReference type="ARBA" id="ARBA00023002"/>
    </source>
</evidence>
<evidence type="ECO:0000313" key="7">
    <source>
        <dbReference type="EMBL" id="TNV79588.1"/>
    </source>
</evidence>
<dbReference type="SUPFAM" id="SSF56176">
    <property type="entry name" value="FAD-binding/transporter-associated domain-like"/>
    <property type="match status" value="1"/>
</dbReference>
<dbReference type="PANTHER" id="PTHR43716">
    <property type="entry name" value="D-2-HYDROXYGLUTARATE DEHYDROGENASE, MITOCHONDRIAL"/>
    <property type="match status" value="1"/>
</dbReference>
<protein>
    <recommendedName>
        <fullName evidence="6">FAD-binding PCMH-type domain-containing protein</fullName>
    </recommendedName>
</protein>
<dbReference type="Gene3D" id="1.10.45.10">
    <property type="entry name" value="Vanillyl-alcohol Oxidase, Chain A, domain 4"/>
    <property type="match status" value="1"/>
</dbReference>
<dbReference type="FunFam" id="3.30.70.2190:FF:000001">
    <property type="entry name" value="D-2-hydroxyglutarate dehydrogenase mitochondrial"/>
    <property type="match status" value="1"/>
</dbReference>
<dbReference type="InterPro" id="IPR016166">
    <property type="entry name" value="FAD-bd_PCMH"/>
</dbReference>
<dbReference type="SUPFAM" id="SSF55103">
    <property type="entry name" value="FAD-linked oxidases, C-terminal domain"/>
    <property type="match status" value="1"/>
</dbReference>
<comment type="caution">
    <text evidence="7">The sequence shown here is derived from an EMBL/GenBank/DDBJ whole genome shotgun (WGS) entry which is preliminary data.</text>
</comment>
<evidence type="ECO:0000256" key="4">
    <source>
        <dbReference type="ARBA" id="ARBA00022827"/>
    </source>
</evidence>
<sequence length="506" mass="56275">MKQFLSRSSSLTTLQRRFAHLNILRNSSFATLTDKDITQFESLLGPNGILTGDAVEPHNSDWTKKYHGHSKLVLKPKTTEEVSAILRICDDKRLAIVPQGGNTGLVGGSQPVFDEIVLNFSRMNQIIDFDESYGIITCEAGCILQDLHTYLNAKGYLMPLDLGAKGSCQIGGNLATNAGGIHFIKYNSLHANCVGLEAVVPGGRVLDNITTLRKDNTGYDLKHLFIGAEGTLGAITKCAILCPPLPKFRHLCLVSCRSFEQVLKILRSAKHELSDILQAVEFMDGNAMETTLSQLNFKNPFESRLYPFYALVEVASNREGTETPDRLYELLGSADDLIIEGVVAQDETQLSHIWQIREEIASAYIKRGYTLKYDLSLAPEHFYKIVDDTRDVISRSPTFTANEKHSIAVTGYGHIGDGNVHLNVCIPGYDDHDLQDRLSGLVDGYVFEYVRKARGSVSAEHGVGLQKAQYLNYSKSENMIHYMKEIKRVFDPHGIMNPYKVLPDAK</sequence>
<dbReference type="InterPro" id="IPR004113">
    <property type="entry name" value="FAD-bd_oxidored_4_C"/>
</dbReference>
<evidence type="ECO:0000256" key="3">
    <source>
        <dbReference type="ARBA" id="ARBA00022630"/>
    </source>
</evidence>
<reference evidence="7" key="1">
    <citation type="submission" date="2019-06" db="EMBL/GenBank/DDBJ databases">
        <authorList>
            <person name="Zheng W."/>
        </authorList>
    </citation>
    <scope>NUCLEOTIDE SEQUENCE</scope>
    <source>
        <strain evidence="7">QDHG01</strain>
    </source>
</reference>
<keyword evidence="3" id="KW-0285">Flavoprotein</keyword>
<name>A0A8J8NR66_HALGN</name>
<dbReference type="AlphaFoldDB" id="A0A8J8NR66"/>
<evidence type="ECO:0000313" key="8">
    <source>
        <dbReference type="Proteomes" id="UP000785679"/>
    </source>
</evidence>
<dbReference type="Proteomes" id="UP000785679">
    <property type="component" value="Unassembled WGS sequence"/>
</dbReference>
<dbReference type="FunFam" id="3.30.43.10:FF:000011">
    <property type="entry name" value="D-lactate dehydrogenase (Cytochrome)"/>
    <property type="match status" value="1"/>
</dbReference>
<dbReference type="Pfam" id="PF01565">
    <property type="entry name" value="FAD_binding_4"/>
    <property type="match status" value="1"/>
</dbReference>